<feature type="compositionally biased region" description="Polar residues" evidence="1">
    <location>
        <begin position="501"/>
        <end position="514"/>
    </location>
</feature>
<dbReference type="Proteomes" id="UP000095300">
    <property type="component" value="Unassembled WGS sequence"/>
</dbReference>
<feature type="region of interest" description="Disordered" evidence="1">
    <location>
        <begin position="275"/>
        <end position="297"/>
    </location>
</feature>
<feature type="compositionally biased region" description="Polar residues" evidence="1">
    <location>
        <begin position="340"/>
        <end position="363"/>
    </location>
</feature>
<evidence type="ECO:0000313" key="2">
    <source>
        <dbReference type="EnsemblMetazoa" id="SCAU008121-PA"/>
    </source>
</evidence>
<feature type="region of interest" description="Disordered" evidence="1">
    <location>
        <begin position="387"/>
        <end position="541"/>
    </location>
</feature>
<feature type="compositionally biased region" description="Polar residues" evidence="1">
    <location>
        <begin position="645"/>
        <end position="671"/>
    </location>
</feature>
<feature type="region of interest" description="Disordered" evidence="1">
    <location>
        <begin position="73"/>
        <end position="113"/>
    </location>
</feature>
<name>A0A1I8PHM6_STOCA</name>
<protein>
    <recommendedName>
        <fullName evidence="4">Dual specificity mitogen-activated protein kinase kinase hemipterous</fullName>
    </recommendedName>
</protein>
<feature type="region of interest" description="Disordered" evidence="1">
    <location>
        <begin position="785"/>
        <end position="842"/>
    </location>
</feature>
<feature type="compositionally biased region" description="Low complexity" evidence="1">
    <location>
        <begin position="521"/>
        <end position="541"/>
    </location>
</feature>
<feature type="region of interest" description="Disordered" evidence="1">
    <location>
        <begin position="131"/>
        <end position="175"/>
    </location>
</feature>
<organism evidence="2 3">
    <name type="scientific">Stomoxys calcitrans</name>
    <name type="common">Stable fly</name>
    <name type="synonym">Conops calcitrans</name>
    <dbReference type="NCBI Taxonomy" id="35570"/>
    <lineage>
        <taxon>Eukaryota</taxon>
        <taxon>Metazoa</taxon>
        <taxon>Ecdysozoa</taxon>
        <taxon>Arthropoda</taxon>
        <taxon>Hexapoda</taxon>
        <taxon>Insecta</taxon>
        <taxon>Pterygota</taxon>
        <taxon>Neoptera</taxon>
        <taxon>Endopterygota</taxon>
        <taxon>Diptera</taxon>
        <taxon>Brachycera</taxon>
        <taxon>Muscomorpha</taxon>
        <taxon>Muscoidea</taxon>
        <taxon>Muscidae</taxon>
        <taxon>Stomoxys</taxon>
    </lineage>
</organism>
<feature type="region of interest" description="Disordered" evidence="1">
    <location>
        <begin position="618"/>
        <end position="703"/>
    </location>
</feature>
<dbReference type="VEuPathDB" id="VectorBase:SCAU008121"/>
<feature type="compositionally biased region" description="Polar residues" evidence="1">
    <location>
        <begin position="204"/>
        <end position="215"/>
    </location>
</feature>
<feature type="compositionally biased region" description="Low complexity" evidence="1">
    <location>
        <begin position="440"/>
        <end position="485"/>
    </location>
</feature>
<evidence type="ECO:0008006" key="4">
    <source>
        <dbReference type="Google" id="ProtNLM"/>
    </source>
</evidence>
<feature type="compositionally biased region" description="Low complexity" evidence="1">
    <location>
        <begin position="672"/>
        <end position="689"/>
    </location>
</feature>
<feature type="compositionally biased region" description="Polar residues" evidence="1">
    <location>
        <begin position="281"/>
        <end position="292"/>
    </location>
</feature>
<dbReference type="AlphaFoldDB" id="A0A1I8PHM6"/>
<feature type="compositionally biased region" description="Low complexity" evidence="1">
    <location>
        <begin position="618"/>
        <end position="636"/>
    </location>
</feature>
<feature type="compositionally biased region" description="Low complexity" evidence="1">
    <location>
        <begin position="153"/>
        <end position="174"/>
    </location>
</feature>
<feature type="compositionally biased region" description="Low complexity" evidence="1">
    <location>
        <begin position="422"/>
        <end position="431"/>
    </location>
</feature>
<feature type="compositionally biased region" description="Polar residues" evidence="1">
    <location>
        <begin position="406"/>
        <end position="421"/>
    </location>
</feature>
<dbReference type="STRING" id="35570.A0A1I8PHM6"/>
<reference evidence="2" key="1">
    <citation type="submission" date="2020-05" db="UniProtKB">
        <authorList>
            <consortium name="EnsemblMetazoa"/>
        </authorList>
    </citation>
    <scope>IDENTIFICATION</scope>
    <source>
        <strain evidence="2">USDA</strain>
    </source>
</reference>
<evidence type="ECO:0000256" key="1">
    <source>
        <dbReference type="SAM" id="MobiDB-lite"/>
    </source>
</evidence>
<feature type="region of interest" description="Disordered" evidence="1">
    <location>
        <begin position="340"/>
        <end position="369"/>
    </location>
</feature>
<keyword evidence="3" id="KW-1185">Reference proteome</keyword>
<feature type="region of interest" description="Disordered" evidence="1">
    <location>
        <begin position="197"/>
        <end position="228"/>
    </location>
</feature>
<feature type="compositionally biased region" description="Low complexity" evidence="1">
    <location>
        <begin position="95"/>
        <end position="113"/>
    </location>
</feature>
<feature type="compositionally biased region" description="Basic and acidic residues" evidence="1">
    <location>
        <begin position="832"/>
        <end position="842"/>
    </location>
</feature>
<proteinExistence type="predicted"/>
<evidence type="ECO:0000313" key="3">
    <source>
        <dbReference type="Proteomes" id="UP000095300"/>
    </source>
</evidence>
<sequence>MTPATYDATKHYKNPLNTLSYDAPILTAPTFTSASANTNPFTGATTGGTTNTMTINATKSSLQAASASTSQSQIPSYYGMGNAPHRSNSFHKQHQQQPSQLPQYNNSSNTTTMNYYQGSKITAATHNDAASSTAASGSSNGRGGGSIGLERMPSGSGSSSATSSSPLSPPSVTSYNIAKDQDTKLVSEMHKLCRKSPFMPKKFNGSSSYNRYNTSSGGGDESPKKESVLTSIGQSILRNLTTSPFSQKKNAPNTVQPNQIDPLFRMPCSQDVTYPAFDSPDSGSKSSMNPTLADSPALQRKRFQMGGDSKYNMTAAKKSSADNSCSSNNVTKDIVYERQMSQPEQMQDKSAISPLTKNESQPQRVPGNHSPLVLQRFYHQQNQLREKELERQHYQHQSHHPYYQKHSPSNESTNPFHSNFYQAASSPQQHQPPHHHHGSHIPIASSSNLSSYSTSSQSSTQSSQCSQIGVELSPLSSSSSQQPQQHHYGPRSLPLMANYDNKLSSSPTSPSHTKATMGFGTTTTSPPSAAASASSTAATSGHLQYQPLPQQYLTNTPYANVMRNSRSPTTTPPEHFSDSSGGGVGTVGVNIQRTEITSPTVTKLSKLYNQRHVQQQGMTSTAAAASSMANANNAASKENHFKPESATTSPTNGGDTMAPDNNRSNLFYRTMSTGSSSSPGNSQTTSPSNETTPSAKGGNGSEGFYEGSSAGGFIRRYAATTGAGVGGSGANINTSGTNSQIPATHTPAHILANLDRRHRSPDPPPRYNRGQSPLLLRKNILELSGQPPGTSPLLNRRFVNASPPLPPPRRGSESVPGSPQHFRTRIHYTPEPQRRIYRTIDQ</sequence>
<feature type="compositionally biased region" description="Basic residues" evidence="1">
    <location>
        <begin position="394"/>
        <end position="403"/>
    </location>
</feature>
<dbReference type="EnsemblMetazoa" id="SCAU008121-RA">
    <property type="protein sequence ID" value="SCAU008121-PA"/>
    <property type="gene ID" value="SCAU008121"/>
</dbReference>
<accession>A0A1I8PHM6</accession>
<gene>
    <name evidence="2" type="primary">106093215</name>
</gene>